<evidence type="ECO:0000256" key="2">
    <source>
        <dbReference type="ARBA" id="ARBA00022722"/>
    </source>
</evidence>
<dbReference type="EMBL" id="CP042914">
    <property type="protein sequence ID" value="QEG43439.1"/>
    <property type="molecule type" value="Genomic_DNA"/>
</dbReference>
<proteinExistence type="predicted"/>
<gene>
    <name evidence="5" type="ORF">UC8_54880</name>
</gene>
<organism evidence="5 6">
    <name type="scientific">Roseimaritima ulvae</name>
    <dbReference type="NCBI Taxonomy" id="980254"/>
    <lineage>
        <taxon>Bacteria</taxon>
        <taxon>Pseudomonadati</taxon>
        <taxon>Planctomycetota</taxon>
        <taxon>Planctomycetia</taxon>
        <taxon>Pirellulales</taxon>
        <taxon>Pirellulaceae</taxon>
        <taxon>Roseimaritima</taxon>
    </lineage>
</organism>
<dbReference type="InterPro" id="IPR014883">
    <property type="entry name" value="VRR_NUC"/>
</dbReference>
<evidence type="ECO:0000313" key="5">
    <source>
        <dbReference type="EMBL" id="QEG43439.1"/>
    </source>
</evidence>
<evidence type="ECO:0000256" key="1">
    <source>
        <dbReference type="ARBA" id="ARBA00001946"/>
    </source>
</evidence>
<evidence type="ECO:0000256" key="3">
    <source>
        <dbReference type="ARBA" id="ARBA00022801"/>
    </source>
</evidence>
<dbReference type="Proteomes" id="UP000325286">
    <property type="component" value="Chromosome"/>
</dbReference>
<dbReference type="RefSeq" id="WP_068129814.1">
    <property type="nucleotide sequence ID" value="NZ_CP042914.1"/>
</dbReference>
<name>A0A5B9QZN7_9BACT</name>
<dbReference type="Pfam" id="PF08774">
    <property type="entry name" value="VRR_NUC"/>
    <property type="match status" value="1"/>
</dbReference>
<reference evidence="5 6" key="1">
    <citation type="submission" date="2019-08" db="EMBL/GenBank/DDBJ databases">
        <title>Deep-cultivation of Planctomycetes and their phenomic and genomic characterization uncovers novel biology.</title>
        <authorList>
            <person name="Wiegand S."/>
            <person name="Jogler M."/>
            <person name="Boedeker C."/>
            <person name="Pinto D."/>
            <person name="Vollmers J."/>
            <person name="Rivas-Marin E."/>
            <person name="Kohn T."/>
            <person name="Peeters S.H."/>
            <person name="Heuer A."/>
            <person name="Rast P."/>
            <person name="Oberbeckmann S."/>
            <person name="Bunk B."/>
            <person name="Jeske O."/>
            <person name="Meyerdierks A."/>
            <person name="Storesund J.E."/>
            <person name="Kallscheuer N."/>
            <person name="Luecker S."/>
            <person name="Lage O.M."/>
            <person name="Pohl T."/>
            <person name="Merkel B.J."/>
            <person name="Hornburger P."/>
            <person name="Mueller R.-W."/>
            <person name="Bruemmer F."/>
            <person name="Labrenz M."/>
            <person name="Spormann A.M."/>
            <person name="Op den Camp H."/>
            <person name="Overmann J."/>
            <person name="Amann R."/>
            <person name="Jetten M.S.M."/>
            <person name="Mascher T."/>
            <person name="Medema M.H."/>
            <person name="Devos D.P."/>
            <person name="Kaster A.-K."/>
            <person name="Ovreas L."/>
            <person name="Rohde M."/>
            <person name="Galperin M.Y."/>
            <person name="Jogler C."/>
        </authorList>
    </citation>
    <scope>NUCLEOTIDE SEQUENCE [LARGE SCALE GENOMIC DNA]</scope>
    <source>
        <strain evidence="5 6">UC8</strain>
    </source>
</reference>
<dbReference type="AlphaFoldDB" id="A0A5B9QZN7"/>
<protein>
    <recommendedName>
        <fullName evidence="4">VRR-NUC domain-containing protein</fullName>
    </recommendedName>
</protein>
<keyword evidence="6" id="KW-1185">Reference proteome</keyword>
<accession>A0A5B9QZN7</accession>
<keyword evidence="2" id="KW-0540">Nuclease</keyword>
<keyword evidence="3" id="KW-0378">Hydrolase</keyword>
<dbReference type="GO" id="GO:0016788">
    <property type="term" value="F:hydrolase activity, acting on ester bonds"/>
    <property type="evidence" value="ECO:0007669"/>
    <property type="project" value="InterPro"/>
</dbReference>
<sequence>MLFEFTETRYDLEGDGNAELLMQHHYESQGYCVLNNTFAVVYSPATTKYPDSQEIVSRLFDKCKLASLRNFSHRLLLGEGVTNVAPGQPDLLLYRPDFTEAFFSEVKTGGDTLKTGQMVGISVITTFLGCRVEVARVNGPPRRYKWAWPGLVPLSPGTKIELQ</sequence>
<evidence type="ECO:0000313" key="6">
    <source>
        <dbReference type="Proteomes" id="UP000325286"/>
    </source>
</evidence>
<evidence type="ECO:0000259" key="4">
    <source>
        <dbReference type="Pfam" id="PF08774"/>
    </source>
</evidence>
<comment type="cofactor">
    <cofactor evidence="1">
        <name>Mg(2+)</name>
        <dbReference type="ChEBI" id="CHEBI:18420"/>
    </cofactor>
</comment>
<feature type="domain" description="VRR-NUC" evidence="4">
    <location>
        <begin position="54"/>
        <end position="138"/>
    </location>
</feature>
<dbReference type="KEGG" id="rul:UC8_54880"/>
<dbReference type="GO" id="GO:0004518">
    <property type="term" value="F:nuclease activity"/>
    <property type="evidence" value="ECO:0007669"/>
    <property type="project" value="UniProtKB-KW"/>
</dbReference>